<evidence type="ECO:0000256" key="7">
    <source>
        <dbReference type="SAM" id="Phobius"/>
    </source>
</evidence>
<dbReference type="Proteomes" id="UP000654279">
    <property type="component" value="Unassembled WGS sequence"/>
</dbReference>
<protein>
    <recommendedName>
        <fullName evidence="6">Transporter</fullName>
    </recommendedName>
</protein>
<dbReference type="CDD" id="cd10336">
    <property type="entry name" value="SLC6sbd_Tyt1-Like"/>
    <property type="match status" value="1"/>
</dbReference>
<keyword evidence="4 7" id="KW-1133">Transmembrane helix</keyword>
<evidence type="ECO:0000256" key="2">
    <source>
        <dbReference type="ARBA" id="ARBA00022448"/>
    </source>
</evidence>
<keyword evidence="3 6" id="KW-0812">Transmembrane</keyword>
<evidence type="ECO:0000256" key="1">
    <source>
        <dbReference type="ARBA" id="ARBA00004141"/>
    </source>
</evidence>
<feature type="transmembrane region" description="Helical" evidence="7">
    <location>
        <begin position="170"/>
        <end position="190"/>
    </location>
</feature>
<feature type="transmembrane region" description="Helical" evidence="7">
    <location>
        <begin position="427"/>
        <end position="448"/>
    </location>
</feature>
<dbReference type="InterPro" id="IPR037272">
    <property type="entry name" value="SNS_sf"/>
</dbReference>
<dbReference type="NCBIfam" id="NF037979">
    <property type="entry name" value="Na_transp"/>
    <property type="match status" value="1"/>
</dbReference>
<feature type="transmembrane region" description="Helical" evidence="7">
    <location>
        <begin position="39"/>
        <end position="62"/>
    </location>
</feature>
<evidence type="ECO:0000256" key="5">
    <source>
        <dbReference type="ARBA" id="ARBA00023136"/>
    </source>
</evidence>
<dbReference type="PROSITE" id="PS50267">
    <property type="entry name" value="NA_NEUROTRAN_SYMP_3"/>
    <property type="match status" value="1"/>
</dbReference>
<feature type="transmembrane region" description="Helical" evidence="7">
    <location>
        <begin position="298"/>
        <end position="321"/>
    </location>
</feature>
<organism evidence="8 9">
    <name type="scientific">Luoshenia tenuis</name>
    <dbReference type="NCBI Taxonomy" id="2763654"/>
    <lineage>
        <taxon>Bacteria</taxon>
        <taxon>Bacillati</taxon>
        <taxon>Bacillota</taxon>
        <taxon>Clostridia</taxon>
        <taxon>Christensenellales</taxon>
        <taxon>Christensenellaceae</taxon>
        <taxon>Luoshenia</taxon>
    </lineage>
</organism>
<feature type="transmembrane region" description="Helical" evidence="7">
    <location>
        <begin position="383"/>
        <end position="406"/>
    </location>
</feature>
<dbReference type="GO" id="GO:0015293">
    <property type="term" value="F:symporter activity"/>
    <property type="evidence" value="ECO:0007669"/>
    <property type="project" value="UniProtKB-KW"/>
</dbReference>
<evidence type="ECO:0000313" key="9">
    <source>
        <dbReference type="Proteomes" id="UP000654279"/>
    </source>
</evidence>
<comment type="similarity">
    <text evidence="6">Belongs to the sodium:neurotransmitter symporter (SNF) (TC 2.A.22) family.</text>
</comment>
<sequence length="450" mass="48758">MEKRSKFSGKLGFVLAAAGSAVGLGNIWRFPYLAAKYGGGVFLLIYIILVVTFGFAIMVAEVGIGRKTGLSPIGAFSKLNKKYTFIGVLASCVAAIILPYYSVIGGWVMKYFTLYATGNHALMAGENFFNSFIGESWQPLIWLVIFIGITTAVVLGGVKNGIEKASKILMPVLIVLSIGVAVYSITLPGAMEGVKYFLLPDFSRFSGQTILAAMGQMFYSMSLAMGIMITYGSYLRKEDDLEKSVSHIEWFDTGIAILAGFMVIPAVFAFSGGDQAAINAGPGLMFVTLPKVFEQMGLGTVIGMAFFLLVFFAALTSAISLMEAVVATLQDKFKWSRVRATLSVAVFAILLGIPSSLGNGVWSNFKILNMDFLSFMDFMSNSVIMPIVALLTCVFVGWVIGTKVISDEVKISSRFAREKVFNVIIKYIAPIFIVLILISSVLDGLGIWKI</sequence>
<dbReference type="PANTHER" id="PTHR42948">
    <property type="entry name" value="TRANSPORTER"/>
    <property type="match status" value="1"/>
</dbReference>
<keyword evidence="9" id="KW-1185">Reference proteome</keyword>
<dbReference type="PANTHER" id="PTHR42948:SF1">
    <property type="entry name" value="TRANSPORTER"/>
    <property type="match status" value="1"/>
</dbReference>
<reference evidence="8" key="1">
    <citation type="submission" date="2020-08" db="EMBL/GenBank/DDBJ databases">
        <title>Genome public.</title>
        <authorList>
            <person name="Liu C."/>
            <person name="Sun Q."/>
        </authorList>
    </citation>
    <scope>NUCLEOTIDE SEQUENCE</scope>
    <source>
        <strain evidence="8">NSJ-44</strain>
    </source>
</reference>
<dbReference type="SUPFAM" id="SSF161070">
    <property type="entry name" value="SNF-like"/>
    <property type="match status" value="1"/>
</dbReference>
<keyword evidence="2 6" id="KW-0813">Transport</keyword>
<keyword evidence="6" id="KW-0769">Symport</keyword>
<evidence type="ECO:0000313" key="8">
    <source>
        <dbReference type="EMBL" id="MBC8527915.1"/>
    </source>
</evidence>
<feature type="transmembrane region" description="Helical" evidence="7">
    <location>
        <begin position="255"/>
        <end position="278"/>
    </location>
</feature>
<dbReference type="EMBL" id="JACRSO010000001">
    <property type="protein sequence ID" value="MBC8527915.1"/>
    <property type="molecule type" value="Genomic_DNA"/>
</dbReference>
<comment type="caution">
    <text evidence="8">The sequence shown here is derived from an EMBL/GenBank/DDBJ whole genome shotgun (WGS) entry which is preliminary data.</text>
</comment>
<dbReference type="InterPro" id="IPR047218">
    <property type="entry name" value="YocR/YhdH-like"/>
</dbReference>
<comment type="subcellular location">
    <subcellularLocation>
        <location evidence="1">Membrane</location>
        <topology evidence="1">Multi-pass membrane protein</topology>
    </subcellularLocation>
</comment>
<proteinExistence type="inferred from homology"/>
<feature type="transmembrane region" description="Helical" evidence="7">
    <location>
        <begin position="210"/>
        <end position="234"/>
    </location>
</feature>
<dbReference type="PRINTS" id="PR00176">
    <property type="entry name" value="NANEUSMPORT"/>
</dbReference>
<evidence type="ECO:0000256" key="6">
    <source>
        <dbReference type="RuleBase" id="RU003732"/>
    </source>
</evidence>
<accession>A0A926HLU0</accession>
<evidence type="ECO:0000256" key="4">
    <source>
        <dbReference type="ARBA" id="ARBA00022989"/>
    </source>
</evidence>
<feature type="transmembrane region" description="Helical" evidence="7">
    <location>
        <begin position="342"/>
        <end position="363"/>
    </location>
</feature>
<keyword evidence="5 7" id="KW-0472">Membrane</keyword>
<name>A0A926HLU0_9FIRM</name>
<dbReference type="GO" id="GO:0016020">
    <property type="term" value="C:membrane"/>
    <property type="evidence" value="ECO:0007669"/>
    <property type="project" value="UniProtKB-SubCell"/>
</dbReference>
<feature type="transmembrane region" description="Helical" evidence="7">
    <location>
        <begin position="83"/>
        <end position="104"/>
    </location>
</feature>
<feature type="transmembrane region" description="Helical" evidence="7">
    <location>
        <begin position="140"/>
        <end position="158"/>
    </location>
</feature>
<dbReference type="RefSeq" id="WP_138295539.1">
    <property type="nucleotide sequence ID" value="NZ_JACRSO010000001.1"/>
</dbReference>
<dbReference type="Pfam" id="PF00209">
    <property type="entry name" value="SNF"/>
    <property type="match status" value="2"/>
</dbReference>
<dbReference type="PROSITE" id="PS00610">
    <property type="entry name" value="NA_NEUROTRAN_SYMP_1"/>
    <property type="match status" value="1"/>
</dbReference>
<dbReference type="AlphaFoldDB" id="A0A926HLU0"/>
<evidence type="ECO:0000256" key="3">
    <source>
        <dbReference type="ARBA" id="ARBA00022692"/>
    </source>
</evidence>
<gene>
    <name evidence="8" type="ORF">H8699_00495</name>
</gene>
<dbReference type="InterPro" id="IPR000175">
    <property type="entry name" value="Na/ntran_symport"/>
</dbReference>